<accession>A0AAN8TY63</accession>
<organism evidence="1 2">
    <name type="scientific">Solanum bulbocastanum</name>
    <name type="common">Wild potato</name>
    <dbReference type="NCBI Taxonomy" id="147425"/>
    <lineage>
        <taxon>Eukaryota</taxon>
        <taxon>Viridiplantae</taxon>
        <taxon>Streptophyta</taxon>
        <taxon>Embryophyta</taxon>
        <taxon>Tracheophyta</taxon>
        <taxon>Spermatophyta</taxon>
        <taxon>Magnoliopsida</taxon>
        <taxon>eudicotyledons</taxon>
        <taxon>Gunneridae</taxon>
        <taxon>Pentapetalae</taxon>
        <taxon>asterids</taxon>
        <taxon>lamiids</taxon>
        <taxon>Solanales</taxon>
        <taxon>Solanaceae</taxon>
        <taxon>Solanoideae</taxon>
        <taxon>Solaneae</taxon>
        <taxon>Solanum</taxon>
    </lineage>
</organism>
<name>A0AAN8TY63_SOLBU</name>
<proteinExistence type="predicted"/>
<evidence type="ECO:0000313" key="2">
    <source>
        <dbReference type="Proteomes" id="UP001371456"/>
    </source>
</evidence>
<protein>
    <submittedName>
        <fullName evidence="1">Uncharacterized protein</fullName>
    </submittedName>
</protein>
<evidence type="ECO:0000313" key="1">
    <source>
        <dbReference type="EMBL" id="KAK6793666.1"/>
    </source>
</evidence>
<comment type="caution">
    <text evidence="1">The sequence shown here is derived from an EMBL/GenBank/DDBJ whole genome shotgun (WGS) entry which is preliminary data.</text>
</comment>
<reference evidence="1 2" key="1">
    <citation type="submission" date="2024-02" db="EMBL/GenBank/DDBJ databases">
        <title>de novo genome assembly of Solanum bulbocastanum strain 11H21.</title>
        <authorList>
            <person name="Hosaka A.J."/>
        </authorList>
    </citation>
    <scope>NUCLEOTIDE SEQUENCE [LARGE SCALE GENOMIC DNA]</scope>
    <source>
        <tissue evidence="1">Young leaves</tissue>
    </source>
</reference>
<keyword evidence="2" id="KW-1185">Reference proteome</keyword>
<dbReference type="AlphaFoldDB" id="A0AAN8TY63"/>
<dbReference type="Proteomes" id="UP001371456">
    <property type="component" value="Unassembled WGS sequence"/>
</dbReference>
<dbReference type="EMBL" id="JBANQN010000003">
    <property type="protein sequence ID" value="KAK6793666.1"/>
    <property type="molecule type" value="Genomic_DNA"/>
</dbReference>
<gene>
    <name evidence="1" type="ORF">RDI58_007119</name>
</gene>
<sequence>MEDSLRQFEKEIKDKVKFPRLLILTRRSRKEE</sequence>